<name>A0A2W7HZU0_9FLAO</name>
<organism evidence="1 2">
    <name type="scientific">Mesonia algae</name>
    <dbReference type="NCBI Taxonomy" id="213248"/>
    <lineage>
        <taxon>Bacteria</taxon>
        <taxon>Pseudomonadati</taxon>
        <taxon>Bacteroidota</taxon>
        <taxon>Flavobacteriia</taxon>
        <taxon>Flavobacteriales</taxon>
        <taxon>Flavobacteriaceae</taxon>
        <taxon>Mesonia</taxon>
    </lineage>
</organism>
<evidence type="ECO:0008006" key="3">
    <source>
        <dbReference type="Google" id="ProtNLM"/>
    </source>
</evidence>
<dbReference type="InterPro" id="IPR046525">
    <property type="entry name" value="DUF6702"/>
</dbReference>
<reference evidence="1 2" key="1">
    <citation type="submission" date="2018-06" db="EMBL/GenBank/DDBJ databases">
        <title>Genomic Encyclopedia of Archaeal and Bacterial Type Strains, Phase II (KMG-II): from individual species to whole genera.</title>
        <authorList>
            <person name="Goeker M."/>
        </authorList>
    </citation>
    <scope>NUCLEOTIDE SEQUENCE [LARGE SCALE GENOMIC DNA]</scope>
    <source>
        <strain evidence="1 2">DSM 15361</strain>
    </source>
</reference>
<dbReference type="Proteomes" id="UP000249542">
    <property type="component" value="Unassembled WGS sequence"/>
</dbReference>
<sequence>MNHLKKIIFLFLVCSCLSFKGTHKFYLSVTDAAYVEKSSSVQIITRLFVDDFQKLLQTRYDKNVQLLRGQDLAKNNAYIQQYFNKKLKINIQNKDLKLNFIGKRYEDDLIICYFEIEGVKNFSSVEITNLLLTDLFEEQKNLVHFEKGGETESLMLVKEKPTGTIEFN</sequence>
<dbReference type="RefSeq" id="WP_111541226.1">
    <property type="nucleotide sequence ID" value="NZ_QKYV01000005.1"/>
</dbReference>
<dbReference type="AlphaFoldDB" id="A0A2W7HZU0"/>
<evidence type="ECO:0000313" key="1">
    <source>
        <dbReference type="EMBL" id="PZW39568.1"/>
    </source>
</evidence>
<keyword evidence="2" id="KW-1185">Reference proteome</keyword>
<evidence type="ECO:0000313" key="2">
    <source>
        <dbReference type="Proteomes" id="UP000249542"/>
    </source>
</evidence>
<comment type="caution">
    <text evidence="1">The sequence shown here is derived from an EMBL/GenBank/DDBJ whole genome shotgun (WGS) entry which is preliminary data.</text>
</comment>
<proteinExistence type="predicted"/>
<dbReference type="EMBL" id="QKYV01000005">
    <property type="protein sequence ID" value="PZW39568.1"/>
    <property type="molecule type" value="Genomic_DNA"/>
</dbReference>
<gene>
    <name evidence="1" type="ORF">LX95_01926</name>
</gene>
<dbReference type="Pfam" id="PF20420">
    <property type="entry name" value="DUF6702"/>
    <property type="match status" value="1"/>
</dbReference>
<accession>A0A2W7HZU0</accession>
<protein>
    <recommendedName>
        <fullName evidence="3">Peptidase E</fullName>
    </recommendedName>
</protein>